<evidence type="ECO:0000313" key="12">
    <source>
        <dbReference type="EMBL" id="CAF1267226.1"/>
    </source>
</evidence>
<evidence type="ECO:0000256" key="7">
    <source>
        <dbReference type="ARBA" id="ARBA00023136"/>
    </source>
</evidence>
<evidence type="ECO:0000256" key="1">
    <source>
        <dbReference type="ARBA" id="ARBA00004370"/>
    </source>
</evidence>
<accession>A0A815B103</accession>
<evidence type="ECO:0000256" key="3">
    <source>
        <dbReference type="ARBA" id="ARBA00022737"/>
    </source>
</evidence>
<keyword evidence="3" id="KW-0677">Repeat</keyword>
<reference evidence="12" key="1">
    <citation type="submission" date="2021-02" db="EMBL/GenBank/DDBJ databases">
        <authorList>
            <person name="Nowell W R."/>
        </authorList>
    </citation>
    <scope>NUCLEOTIDE SEQUENCE</scope>
</reference>
<dbReference type="AlphaFoldDB" id="A0A815B103"/>
<dbReference type="CDD" id="cd11304">
    <property type="entry name" value="Cadherin_repeat"/>
    <property type="match status" value="2"/>
</dbReference>
<dbReference type="PANTHER" id="PTHR24025:SF31">
    <property type="entry name" value="NEURAL-CADHERIN"/>
    <property type="match status" value="1"/>
</dbReference>
<evidence type="ECO:0000256" key="6">
    <source>
        <dbReference type="ARBA" id="ARBA00022989"/>
    </source>
</evidence>
<keyword evidence="13" id="KW-1185">Reference proteome</keyword>
<proteinExistence type="predicted"/>
<evidence type="ECO:0000256" key="8">
    <source>
        <dbReference type="PROSITE-ProRule" id="PRU00043"/>
    </source>
</evidence>
<feature type="transmembrane region" description="Helical" evidence="10">
    <location>
        <begin position="536"/>
        <end position="560"/>
    </location>
</feature>
<evidence type="ECO:0000313" key="13">
    <source>
        <dbReference type="Proteomes" id="UP000663828"/>
    </source>
</evidence>
<keyword evidence="4 8" id="KW-0106">Calcium</keyword>
<feature type="compositionally biased region" description="Low complexity" evidence="9">
    <location>
        <begin position="609"/>
        <end position="619"/>
    </location>
</feature>
<evidence type="ECO:0000256" key="5">
    <source>
        <dbReference type="ARBA" id="ARBA00022889"/>
    </source>
</evidence>
<evidence type="ECO:0000256" key="2">
    <source>
        <dbReference type="ARBA" id="ARBA00022692"/>
    </source>
</evidence>
<dbReference type="PANTHER" id="PTHR24025">
    <property type="entry name" value="DESMOGLEIN FAMILY MEMBER"/>
    <property type="match status" value="1"/>
</dbReference>
<dbReference type="PRINTS" id="PR00205">
    <property type="entry name" value="CADHERIN"/>
</dbReference>
<dbReference type="InterPro" id="IPR020894">
    <property type="entry name" value="Cadherin_CS"/>
</dbReference>
<dbReference type="SUPFAM" id="SSF49313">
    <property type="entry name" value="Cadherin-like"/>
    <property type="match status" value="2"/>
</dbReference>
<evidence type="ECO:0000256" key="10">
    <source>
        <dbReference type="SAM" id="Phobius"/>
    </source>
</evidence>
<comment type="caution">
    <text evidence="12">The sequence shown here is derived from an EMBL/GenBank/DDBJ whole genome shotgun (WGS) entry which is preliminary data.</text>
</comment>
<dbReference type="Pfam" id="PF00028">
    <property type="entry name" value="Cadherin"/>
    <property type="match status" value="1"/>
</dbReference>
<dbReference type="GO" id="GO:0005509">
    <property type="term" value="F:calcium ion binding"/>
    <property type="evidence" value="ECO:0007669"/>
    <property type="project" value="UniProtKB-UniRule"/>
</dbReference>
<dbReference type="PROSITE" id="PS50268">
    <property type="entry name" value="CADHERIN_2"/>
    <property type="match status" value="3"/>
</dbReference>
<keyword evidence="6 10" id="KW-1133">Transmembrane helix</keyword>
<keyword evidence="5" id="KW-0130">Cell adhesion</keyword>
<feature type="domain" description="Cadherin" evidence="11">
    <location>
        <begin position="1"/>
        <end position="102"/>
    </location>
</feature>
<evidence type="ECO:0000259" key="11">
    <source>
        <dbReference type="PROSITE" id="PS50268"/>
    </source>
</evidence>
<feature type="domain" description="Cadherin" evidence="11">
    <location>
        <begin position="213"/>
        <end position="317"/>
    </location>
</feature>
<dbReference type="InterPro" id="IPR002126">
    <property type="entry name" value="Cadherin-like_dom"/>
</dbReference>
<dbReference type="GO" id="GO:0007156">
    <property type="term" value="P:homophilic cell adhesion via plasma membrane adhesion molecules"/>
    <property type="evidence" value="ECO:0007669"/>
    <property type="project" value="InterPro"/>
</dbReference>
<dbReference type="InterPro" id="IPR050971">
    <property type="entry name" value="Cadherin-domain_protein"/>
</dbReference>
<comment type="subcellular location">
    <subcellularLocation>
        <location evidence="1">Membrane</location>
    </subcellularLocation>
</comment>
<dbReference type="InterPro" id="IPR015919">
    <property type="entry name" value="Cadherin-like_sf"/>
</dbReference>
<dbReference type="Gene3D" id="2.60.40.60">
    <property type="entry name" value="Cadherins"/>
    <property type="match status" value="4"/>
</dbReference>
<feature type="region of interest" description="Disordered" evidence="9">
    <location>
        <begin position="597"/>
        <end position="623"/>
    </location>
</feature>
<dbReference type="PROSITE" id="PS00232">
    <property type="entry name" value="CADHERIN_1"/>
    <property type="match status" value="1"/>
</dbReference>
<keyword evidence="7 10" id="KW-0472">Membrane</keyword>
<name>A0A815B103_ADIRI</name>
<dbReference type="GO" id="GO:0005911">
    <property type="term" value="C:cell-cell junction"/>
    <property type="evidence" value="ECO:0007669"/>
    <property type="project" value="TreeGrafter"/>
</dbReference>
<dbReference type="EMBL" id="CAJNOR010002242">
    <property type="protein sequence ID" value="CAF1267226.1"/>
    <property type="molecule type" value="Genomic_DNA"/>
</dbReference>
<feature type="domain" description="Cadherin" evidence="11">
    <location>
        <begin position="103"/>
        <end position="212"/>
    </location>
</feature>
<keyword evidence="2 10" id="KW-0812">Transmembrane</keyword>
<dbReference type="GO" id="GO:0005886">
    <property type="term" value="C:plasma membrane"/>
    <property type="evidence" value="ECO:0007669"/>
    <property type="project" value="InterPro"/>
</dbReference>
<organism evidence="12 13">
    <name type="scientific">Adineta ricciae</name>
    <name type="common">Rotifer</name>
    <dbReference type="NCBI Taxonomy" id="249248"/>
    <lineage>
        <taxon>Eukaryota</taxon>
        <taxon>Metazoa</taxon>
        <taxon>Spiralia</taxon>
        <taxon>Gnathifera</taxon>
        <taxon>Rotifera</taxon>
        <taxon>Eurotatoria</taxon>
        <taxon>Bdelloidea</taxon>
        <taxon>Adinetida</taxon>
        <taxon>Adinetidae</taxon>
        <taxon>Adineta</taxon>
    </lineage>
</organism>
<dbReference type="SMART" id="SM00112">
    <property type="entry name" value="CA"/>
    <property type="match status" value="2"/>
</dbReference>
<sequence>MSEDTQPGDLVIRLQITGTASEISTRLVYNSSEVKTNGTEYFTLNFTNLYLRYPLDYEWWSMNNYPNPFRFIVECTILADQTRRNIDFQLDLVDANDNPPRFNQSVYQINILESTPVNTIVSTAVSAYDIDSGIYGMFSYYLSNSSSPYYTYFQLLSTTNASLMLVKALDYNSMNPNFNLTIIAQDIANSSLSSQATLAIHIIDVDNLNPAFLSSIYNLNISINTSVGSEVIPTQGRIFAYDQDLGINATIIYSILTSNVYFTMNNLTGVVTLQREFNSTMQFDLLVKAEQADNPNRFATTILRVNIYEINLYPPSFLNTPYTMFGYSTNNIDQIPVFNGTVQDNDAFPRLSYGYSCDTSLLYLNIKKTSLRDFQIRPIYFQTLPVCQPCRCSLNVTDGLYSSQTNLTVNLYTPISFVFNSYVFSVSYPLSNSNNNIGQILINTDARCSVQYSLVGQSSSLFSIFSTGNITWTNPSSTPTQEVYQMTVYVQQNCSQLMSNISTDVIVTISDLPSSNSSATTAAASSSSSRLDNGTIYAIIASVGAFILIVIAILFIIIYYHVQRAKQRVPPFFKIRKQSPAQGLTFFKSKSPLTDTSPYTLGVRDDDSSNSSTDQTSSSPLNNRLLSGRYKVNELPVNTTIEELLSSYDNRSTSSSSSSSGVIDHAMTTNTGSFRTVVRETNDHQQLDTINEDRQWMNSNPEQRRSSSLRHQIIPDDAMDIISESHEVDTRVNFPTNACLTCLTRNSSNSMCSHACSLLSSISTHSLLSSSSSSSSGSTTTVAACQQQTTTTTIVESSISGAGTDIGLSPSTVLQQQSNSRNVLSRNLNEYLTVFV</sequence>
<evidence type="ECO:0000256" key="4">
    <source>
        <dbReference type="ARBA" id="ARBA00022837"/>
    </source>
</evidence>
<evidence type="ECO:0000256" key="9">
    <source>
        <dbReference type="SAM" id="MobiDB-lite"/>
    </source>
</evidence>
<dbReference type="Proteomes" id="UP000663828">
    <property type="component" value="Unassembled WGS sequence"/>
</dbReference>
<gene>
    <name evidence="12" type="ORF">XAT740_LOCUS27097</name>
</gene>
<protein>
    <recommendedName>
        <fullName evidence="11">Cadherin domain-containing protein</fullName>
    </recommendedName>
</protein>